<dbReference type="Pfam" id="PF03682">
    <property type="entry name" value="UPF0158"/>
    <property type="match status" value="1"/>
</dbReference>
<protein>
    <submittedName>
        <fullName evidence="1">Uncharacterized protein</fullName>
    </submittedName>
</protein>
<gene>
    <name evidence="1" type="ORF">DI536_17935</name>
</gene>
<evidence type="ECO:0000313" key="1">
    <source>
        <dbReference type="EMBL" id="PZR11505.1"/>
    </source>
</evidence>
<comment type="caution">
    <text evidence="1">The sequence shown here is derived from an EMBL/GenBank/DDBJ whole genome shotgun (WGS) entry which is preliminary data.</text>
</comment>
<name>A0A2W5TJK4_9BACT</name>
<dbReference type="EMBL" id="QFQP01000014">
    <property type="protein sequence ID" value="PZR11505.1"/>
    <property type="molecule type" value="Genomic_DNA"/>
</dbReference>
<dbReference type="AlphaFoldDB" id="A0A2W5TJK4"/>
<sequence length="194" mass="22128">MFAGRLGVLLLLHRGDLDRCGDLRHLREVLQRAGLRAHRRWGRVSVTNLRAIPVDLTELRLAFEAETQDLPWYLDIDTGEVLLVTAEYEPSQHRGVTVAQIETDTARFIRVPPSNPEHIVDDMRAFAESVGDQQLTESLDLALSAPRPDKRFKTVLSWLPERQQQWHAWREARTLERVTTWLSGHGLQAAARAA</sequence>
<accession>A0A2W5TJK4</accession>
<evidence type="ECO:0000313" key="2">
    <source>
        <dbReference type="Proteomes" id="UP000249061"/>
    </source>
</evidence>
<proteinExistence type="predicted"/>
<organism evidence="1 2">
    <name type="scientific">Archangium gephyra</name>
    <dbReference type="NCBI Taxonomy" id="48"/>
    <lineage>
        <taxon>Bacteria</taxon>
        <taxon>Pseudomonadati</taxon>
        <taxon>Myxococcota</taxon>
        <taxon>Myxococcia</taxon>
        <taxon>Myxococcales</taxon>
        <taxon>Cystobacterineae</taxon>
        <taxon>Archangiaceae</taxon>
        <taxon>Archangium</taxon>
    </lineage>
</organism>
<reference evidence="1 2" key="1">
    <citation type="submission" date="2017-08" db="EMBL/GenBank/DDBJ databases">
        <title>Infants hospitalized years apart are colonized by the same room-sourced microbial strains.</title>
        <authorList>
            <person name="Brooks B."/>
            <person name="Olm M.R."/>
            <person name="Firek B.A."/>
            <person name="Baker R."/>
            <person name="Thomas B.C."/>
            <person name="Morowitz M.J."/>
            <person name="Banfield J.F."/>
        </authorList>
    </citation>
    <scope>NUCLEOTIDE SEQUENCE [LARGE SCALE GENOMIC DNA]</scope>
    <source>
        <strain evidence="1">S2_003_000_R2_14</strain>
    </source>
</reference>
<dbReference type="InterPro" id="IPR005361">
    <property type="entry name" value="UPF0158"/>
</dbReference>
<dbReference type="Proteomes" id="UP000249061">
    <property type="component" value="Unassembled WGS sequence"/>
</dbReference>